<dbReference type="EMBL" id="JASCZI010061838">
    <property type="protein sequence ID" value="MED6139602.1"/>
    <property type="molecule type" value="Genomic_DNA"/>
</dbReference>
<organism evidence="2 3">
    <name type="scientific">Stylosanthes scabra</name>
    <dbReference type="NCBI Taxonomy" id="79078"/>
    <lineage>
        <taxon>Eukaryota</taxon>
        <taxon>Viridiplantae</taxon>
        <taxon>Streptophyta</taxon>
        <taxon>Embryophyta</taxon>
        <taxon>Tracheophyta</taxon>
        <taxon>Spermatophyta</taxon>
        <taxon>Magnoliopsida</taxon>
        <taxon>eudicotyledons</taxon>
        <taxon>Gunneridae</taxon>
        <taxon>Pentapetalae</taxon>
        <taxon>rosids</taxon>
        <taxon>fabids</taxon>
        <taxon>Fabales</taxon>
        <taxon>Fabaceae</taxon>
        <taxon>Papilionoideae</taxon>
        <taxon>50 kb inversion clade</taxon>
        <taxon>dalbergioids sensu lato</taxon>
        <taxon>Dalbergieae</taxon>
        <taxon>Pterocarpus clade</taxon>
        <taxon>Stylosanthes</taxon>
    </lineage>
</organism>
<reference evidence="2 3" key="1">
    <citation type="journal article" date="2023" name="Plants (Basel)">
        <title>Bridging the Gap: Combining Genomics and Transcriptomics Approaches to Understand Stylosanthes scabra, an Orphan Legume from the Brazilian Caatinga.</title>
        <authorList>
            <person name="Ferreira-Neto J.R.C."/>
            <person name="da Silva M.D."/>
            <person name="Binneck E."/>
            <person name="de Melo N.F."/>
            <person name="da Silva R.H."/>
            <person name="de Melo A.L.T.M."/>
            <person name="Pandolfi V."/>
            <person name="Bustamante F.O."/>
            <person name="Brasileiro-Vidal A.C."/>
            <person name="Benko-Iseppon A.M."/>
        </authorList>
    </citation>
    <scope>NUCLEOTIDE SEQUENCE [LARGE SCALE GENOMIC DNA]</scope>
    <source>
        <tissue evidence="2">Leaves</tissue>
    </source>
</reference>
<evidence type="ECO:0000256" key="1">
    <source>
        <dbReference type="SAM" id="Coils"/>
    </source>
</evidence>
<dbReference type="Proteomes" id="UP001341840">
    <property type="component" value="Unassembled WGS sequence"/>
</dbReference>
<evidence type="ECO:0000313" key="2">
    <source>
        <dbReference type="EMBL" id="MED6139602.1"/>
    </source>
</evidence>
<accession>A0ABU6STD9</accession>
<keyword evidence="1" id="KW-0175">Coiled coil</keyword>
<gene>
    <name evidence="2" type="ORF">PIB30_085399</name>
</gene>
<protein>
    <submittedName>
        <fullName evidence="2">Uncharacterized protein</fullName>
    </submittedName>
</protein>
<name>A0ABU6STD9_9FABA</name>
<evidence type="ECO:0000313" key="3">
    <source>
        <dbReference type="Proteomes" id="UP001341840"/>
    </source>
</evidence>
<proteinExistence type="predicted"/>
<comment type="caution">
    <text evidence="2">The sequence shown here is derived from an EMBL/GenBank/DDBJ whole genome shotgun (WGS) entry which is preliminary data.</text>
</comment>
<sequence>MFLICKNCSQLIINENISQLIFKYDKLKEENGLLKEENDELRAKIVKLSKDKKDLESRVVEVCRERKEAEMSKKTHGFEIFAAAWDRAKAQAELFAPGVCFEKMDPVKVVYKGELVDDDQVPAEGSDDHNPCE</sequence>
<keyword evidence="3" id="KW-1185">Reference proteome</keyword>
<feature type="coiled-coil region" evidence="1">
    <location>
        <begin position="17"/>
        <end position="72"/>
    </location>
</feature>